<evidence type="ECO:0000259" key="10">
    <source>
        <dbReference type="Pfam" id="PF07715"/>
    </source>
</evidence>
<keyword evidence="5" id="KW-0798">TonB box</keyword>
<feature type="domain" description="TonB-dependent receptor-like beta-barrel" evidence="9">
    <location>
        <begin position="234"/>
        <end position="624"/>
    </location>
</feature>
<feature type="domain" description="TonB-dependent receptor plug" evidence="10">
    <location>
        <begin position="57"/>
        <end position="166"/>
    </location>
</feature>
<dbReference type="Pfam" id="PF00593">
    <property type="entry name" value="TonB_dep_Rec_b-barrel"/>
    <property type="match status" value="1"/>
</dbReference>
<accession>A0A1J5RJM5</accession>
<keyword evidence="6" id="KW-0472">Membrane</keyword>
<dbReference type="GO" id="GO:0044718">
    <property type="term" value="P:siderophore transmembrane transport"/>
    <property type="evidence" value="ECO:0007669"/>
    <property type="project" value="TreeGrafter"/>
</dbReference>
<dbReference type="SUPFAM" id="SSF56935">
    <property type="entry name" value="Porins"/>
    <property type="match status" value="1"/>
</dbReference>
<dbReference type="PANTHER" id="PTHR30069:SF29">
    <property type="entry name" value="HEMOGLOBIN AND HEMOGLOBIN-HAPTOGLOBIN-BINDING PROTEIN 1-RELATED"/>
    <property type="match status" value="1"/>
</dbReference>
<dbReference type="InterPro" id="IPR037066">
    <property type="entry name" value="Plug_dom_sf"/>
</dbReference>
<dbReference type="EMBL" id="MLJW01000316">
    <property type="protein sequence ID" value="OIQ89771.1"/>
    <property type="molecule type" value="Genomic_DNA"/>
</dbReference>
<protein>
    <submittedName>
        <fullName evidence="11">Colicin I receptor</fullName>
    </submittedName>
</protein>
<dbReference type="Gene3D" id="2.170.130.10">
    <property type="entry name" value="TonB-dependent receptor, plug domain"/>
    <property type="match status" value="1"/>
</dbReference>
<dbReference type="PANTHER" id="PTHR30069">
    <property type="entry name" value="TONB-DEPENDENT OUTER MEMBRANE RECEPTOR"/>
    <property type="match status" value="1"/>
</dbReference>
<dbReference type="GO" id="GO:0009279">
    <property type="term" value="C:cell outer membrane"/>
    <property type="evidence" value="ECO:0007669"/>
    <property type="project" value="UniProtKB-SubCell"/>
</dbReference>
<dbReference type="PROSITE" id="PS52016">
    <property type="entry name" value="TONB_DEPENDENT_REC_3"/>
    <property type="match status" value="1"/>
</dbReference>
<evidence type="ECO:0000256" key="2">
    <source>
        <dbReference type="ARBA" id="ARBA00022448"/>
    </source>
</evidence>
<evidence type="ECO:0000256" key="4">
    <source>
        <dbReference type="ARBA" id="ARBA00022729"/>
    </source>
</evidence>
<reference evidence="11" key="1">
    <citation type="submission" date="2016-10" db="EMBL/GenBank/DDBJ databases">
        <title>Sequence of Gallionella enrichment culture.</title>
        <authorList>
            <person name="Poehlein A."/>
            <person name="Muehling M."/>
            <person name="Daniel R."/>
        </authorList>
    </citation>
    <scope>NUCLEOTIDE SEQUENCE</scope>
</reference>
<dbReference type="AlphaFoldDB" id="A0A1J5RJM5"/>
<comment type="caution">
    <text evidence="11">The sequence shown here is derived from an EMBL/GenBank/DDBJ whole genome shotgun (WGS) entry which is preliminary data.</text>
</comment>
<evidence type="ECO:0000313" key="11">
    <source>
        <dbReference type="EMBL" id="OIQ89771.1"/>
    </source>
</evidence>
<sequence length="658" mass="73062">MRFTACVAAMLMLMLTASQATGATKDVVEPTDLTHTPFEQLLDMEYVSAAKISNQISDASTAVSIVTAEDIRAYGYRNIAEIVNSMRGLYTPYDRSIWYLGGRGFGRSGDYVGRILLMVDGYATNDNIYDEAYIGNDGLLDTELIQRVEYVPGSGSAIYGNNAFFGIINIITKKGRDFNGTQVSGELASYGGKKGRVTYGKQLDNGADVLLSASLLKNDGQNFFFPEFNNATADSNFAVNHGVASGLDFERSPRLFGKLQFEGITVEGGYVSRRHANPTGAYGTVFNALTWDWDTNGFVSIKSDNILGQHLKSSSHVYYGYYLDRTALTSPTLGLLHEHNRGQWAGGDIKFVGDWFERHKLVFGVEYRDDFEISFLNHFGASDYSRTTTSLYVQDEYSVTDQLKLNIGGRAEWSSGIGSNVSPRTALIYKPFDPTTIKLSYSSAFRRPAAYEQFYHDDTQAVNPALGPEFVTSTEFTVQQQFSRKMRAVASLYHYQTSDLITQVTLPSGLNQNVNSGSGYTNGLELELERLWDDGVRMRGSFARQLSIDAAGVRTVNAPENLGKFNLTFPMLKNAVRTGLELQYTGSRYTEKRNVAGGYTLANLTFSSEQPIYGFNASFSVRNLFDRSYVSVAPSGLVQDTLLMDGRNFWLQMDYVFK</sequence>
<evidence type="ECO:0000256" key="8">
    <source>
        <dbReference type="ARBA" id="ARBA00023237"/>
    </source>
</evidence>
<keyword evidence="4" id="KW-0732">Signal</keyword>
<keyword evidence="7 11" id="KW-0675">Receptor</keyword>
<dbReference type="InterPro" id="IPR039426">
    <property type="entry name" value="TonB-dep_rcpt-like"/>
</dbReference>
<evidence type="ECO:0000256" key="7">
    <source>
        <dbReference type="ARBA" id="ARBA00023170"/>
    </source>
</evidence>
<evidence type="ECO:0000259" key="9">
    <source>
        <dbReference type="Pfam" id="PF00593"/>
    </source>
</evidence>
<evidence type="ECO:0000256" key="5">
    <source>
        <dbReference type="ARBA" id="ARBA00023077"/>
    </source>
</evidence>
<dbReference type="Pfam" id="PF07715">
    <property type="entry name" value="Plug"/>
    <property type="match status" value="1"/>
</dbReference>
<dbReference type="InterPro" id="IPR036942">
    <property type="entry name" value="Beta-barrel_TonB_sf"/>
</dbReference>
<evidence type="ECO:0000256" key="1">
    <source>
        <dbReference type="ARBA" id="ARBA00004571"/>
    </source>
</evidence>
<dbReference type="InterPro" id="IPR012910">
    <property type="entry name" value="Plug_dom"/>
</dbReference>
<dbReference type="InterPro" id="IPR000531">
    <property type="entry name" value="Beta-barrel_TonB"/>
</dbReference>
<gene>
    <name evidence="11" type="primary">cirA_16</name>
    <name evidence="11" type="ORF">GALL_283360</name>
</gene>
<evidence type="ECO:0000256" key="6">
    <source>
        <dbReference type="ARBA" id="ARBA00023136"/>
    </source>
</evidence>
<keyword evidence="8" id="KW-0998">Cell outer membrane</keyword>
<dbReference type="Gene3D" id="2.40.170.20">
    <property type="entry name" value="TonB-dependent receptor, beta-barrel domain"/>
    <property type="match status" value="1"/>
</dbReference>
<evidence type="ECO:0000256" key="3">
    <source>
        <dbReference type="ARBA" id="ARBA00022692"/>
    </source>
</evidence>
<organism evidence="11">
    <name type="scientific">mine drainage metagenome</name>
    <dbReference type="NCBI Taxonomy" id="410659"/>
    <lineage>
        <taxon>unclassified sequences</taxon>
        <taxon>metagenomes</taxon>
        <taxon>ecological metagenomes</taxon>
    </lineage>
</organism>
<keyword evidence="2" id="KW-0813">Transport</keyword>
<keyword evidence="3" id="KW-0812">Transmembrane</keyword>
<comment type="subcellular location">
    <subcellularLocation>
        <location evidence="1">Cell outer membrane</location>
        <topology evidence="1">Multi-pass membrane protein</topology>
    </subcellularLocation>
</comment>
<proteinExistence type="predicted"/>
<dbReference type="GO" id="GO:0015344">
    <property type="term" value="F:siderophore uptake transmembrane transporter activity"/>
    <property type="evidence" value="ECO:0007669"/>
    <property type="project" value="TreeGrafter"/>
</dbReference>
<name>A0A1J5RJM5_9ZZZZ</name>